<dbReference type="PANTHER" id="PTHR47640">
    <property type="entry name" value="TRNA SELENOCYSTEINE 1-ASSOCIATED PROTEIN 1-RELATED-RELATED"/>
    <property type="match status" value="1"/>
</dbReference>
<reference evidence="6 7" key="1">
    <citation type="submission" date="2021-03" db="EMBL/GenBank/DDBJ databases">
        <authorList>
            <person name="King G.J."/>
            <person name="Bancroft I."/>
            <person name="Baten A."/>
            <person name="Bloomfield J."/>
            <person name="Borpatragohain P."/>
            <person name="He Z."/>
            <person name="Irish N."/>
            <person name="Irwin J."/>
            <person name="Liu K."/>
            <person name="Mauleon R.P."/>
            <person name="Moore J."/>
            <person name="Morris R."/>
            <person name="Ostergaard L."/>
            <person name="Wang B."/>
            <person name="Wells R."/>
        </authorList>
    </citation>
    <scope>NUCLEOTIDE SEQUENCE [LARGE SCALE GENOMIC DNA]</scope>
    <source>
        <strain evidence="6">R-o-18</strain>
        <tissue evidence="6">Leaf</tissue>
    </source>
</reference>
<feature type="domain" description="DOG1" evidence="5">
    <location>
        <begin position="12"/>
        <end position="238"/>
    </location>
</feature>
<protein>
    <recommendedName>
        <fullName evidence="8">RRM domain-containing protein</fullName>
    </recommendedName>
</protein>
<keyword evidence="1" id="KW-0507">mRNA processing</keyword>
<dbReference type="SUPFAM" id="SSF54928">
    <property type="entry name" value="RNA-binding domain, RBD"/>
    <property type="match status" value="3"/>
</dbReference>
<evidence type="ECO:0000256" key="2">
    <source>
        <dbReference type="ARBA" id="ARBA00022884"/>
    </source>
</evidence>
<dbReference type="InterPro" id="IPR035979">
    <property type="entry name" value="RBD_domain_sf"/>
</dbReference>
<dbReference type="InterPro" id="IPR050825">
    <property type="entry name" value="RBM42_RBP45_47-like"/>
</dbReference>
<gene>
    <name evidence="6" type="primary">A03p057430.1_BraROA</name>
    <name evidence="6" type="ORF">IGI04_013024</name>
</gene>
<dbReference type="Pfam" id="PF00076">
    <property type="entry name" value="RRM_1"/>
    <property type="match status" value="3"/>
</dbReference>
<dbReference type="InterPro" id="IPR000504">
    <property type="entry name" value="RRM_dom"/>
</dbReference>
<feature type="domain" description="RRM" evidence="4">
    <location>
        <begin position="752"/>
        <end position="828"/>
    </location>
</feature>
<feature type="domain" description="RRM" evidence="4">
    <location>
        <begin position="1099"/>
        <end position="1176"/>
    </location>
</feature>
<dbReference type="PANTHER" id="PTHR47640:SF48">
    <property type="entry name" value="POLYADENYLATE-BINDING PROTEIN RBP45B"/>
    <property type="match status" value="1"/>
</dbReference>
<keyword evidence="7" id="KW-1185">Reference proteome</keyword>
<feature type="domain" description="DOG1" evidence="5">
    <location>
        <begin position="836"/>
        <end position="1067"/>
    </location>
</feature>
<dbReference type="PROSITE" id="PS50102">
    <property type="entry name" value="RRM"/>
    <property type="match status" value="3"/>
</dbReference>
<sequence length="1179" mass="135577">MAGDLFRRNRPFHLLDGFYTEWSEHLTTRCIPLFRDSPPSAVTNGAVYNDLISYYDTIDHYANRDTIFYFLFPSWHVNSLETSILFLGDVHPHLFISLIQSLRDPNRIHLRLAPWRDLAFPVNHFVDDVKNDVNKSVSLLLSKVRQAQEGYIQGFSDNWVSWFHSQRGRQSVTVMETAASVTLGEEFVRIFREANQLRKITIFNIVNLSDVNQAALFLEGVCEFLAGFRHQLAHVPAQFFPNQVAPQYPLAYQQMMQQQPEVLHDICVWNIDRNVTRDMLREMFRRYPSVREVQIVNDTGRGQKHGFVSFADESEKWRAIQEMNGAMLLKKPMHLRKMADDLFRRNRPFNQLDGFYTDWSRHVTERCLPTLRDFPTDAKNKAVLGDIHSYYDTLNHYANKNTILYFLLPSWRSNSLETPILLLGDINPLLFTSLVQSFIDDVGLSQDRIRTFSTLAAWEALSLQLEDTINVTASRLLREMREAQDGFIRRFSDKWVSSFRGFQSGTVVMEPATSVTTDEEGGGAAIMEDLVRMFREANQLRKSVITDIAGVLNMNQKVLFLESVCKLLAGFKHQDNAFQNSLFGYNLINQQLPPDDDNLFKPPHPSEEVNAHHNYQPQPMVQQYPPLLPPDAHQLFRPFDPSGLVHQNNNPPPMMQPHYPPLLPPYGHQLFRPFDPSGFFIVQYYHPLMMQQRPPPPTYQYGRPFPRHNQLFPPIAPSGEVIGAHHNFHPHAPQPPPPPMAQHQQHAPEQDHVIYVGNLAPWATRELLLQRFSRYHSAREAKICVDQGSGATYGFISFADVREKVHAMNEMNLKIFLDREMHIEMAGDLFRRNRPFNQLDGFYTDWSKHLTERCLPPLLIFPSDAKNDAVLGDIHSYYDTLDHYANKNTILYFLLPSWRSNSLETAILLLGDINPLLFTSLVQSFVDGLDQDPVGTYSNLAASWKDLSSELENTINETVSTLLRETREAHEGFIRRFSNKWVSSFRGSQSGTVVMETATSVTKEEDGGGAMIMEELVRIFHVANQLRKSTITDIAGVLNMDQRAVFLESVCKLLAGFKHQDQAFQNSLFDNLLIRQPMMQQHDAPQRPPPPMNQHQQEYVIYVGNLAPEATNDLLLERFKCNYHSPTVAKICFDGRSGATYGFVSFADEREKWDAMKVMNRKFFLDRQMHIGPAAKNSI</sequence>
<evidence type="ECO:0000256" key="1">
    <source>
        <dbReference type="ARBA" id="ARBA00022664"/>
    </source>
</evidence>
<evidence type="ECO:0008006" key="8">
    <source>
        <dbReference type="Google" id="ProtNLM"/>
    </source>
</evidence>
<dbReference type="Proteomes" id="UP000823674">
    <property type="component" value="Chromosome A03"/>
</dbReference>
<evidence type="ECO:0000259" key="5">
    <source>
        <dbReference type="PROSITE" id="PS51806"/>
    </source>
</evidence>
<dbReference type="EMBL" id="JADBGQ010000003">
    <property type="protein sequence ID" value="KAG5406905.1"/>
    <property type="molecule type" value="Genomic_DNA"/>
</dbReference>
<name>A0ABQ7N7M8_BRACM</name>
<evidence type="ECO:0000313" key="6">
    <source>
        <dbReference type="EMBL" id="KAG5406905.1"/>
    </source>
</evidence>
<evidence type="ECO:0000256" key="3">
    <source>
        <dbReference type="PROSITE-ProRule" id="PRU00176"/>
    </source>
</evidence>
<evidence type="ECO:0000313" key="7">
    <source>
        <dbReference type="Proteomes" id="UP000823674"/>
    </source>
</evidence>
<evidence type="ECO:0000259" key="4">
    <source>
        <dbReference type="PROSITE" id="PS50102"/>
    </source>
</evidence>
<keyword evidence="2 3" id="KW-0694">RNA-binding</keyword>
<proteinExistence type="predicted"/>
<accession>A0ABQ7N7M8</accession>
<dbReference type="InterPro" id="IPR012677">
    <property type="entry name" value="Nucleotide-bd_a/b_plait_sf"/>
</dbReference>
<dbReference type="Gene3D" id="3.30.70.330">
    <property type="match status" value="3"/>
</dbReference>
<feature type="domain" description="DOG1" evidence="5">
    <location>
        <begin position="349"/>
        <end position="581"/>
    </location>
</feature>
<organism evidence="6 7">
    <name type="scientific">Brassica rapa subsp. trilocularis</name>
    <dbReference type="NCBI Taxonomy" id="1813537"/>
    <lineage>
        <taxon>Eukaryota</taxon>
        <taxon>Viridiplantae</taxon>
        <taxon>Streptophyta</taxon>
        <taxon>Embryophyta</taxon>
        <taxon>Tracheophyta</taxon>
        <taxon>Spermatophyta</taxon>
        <taxon>Magnoliopsida</taxon>
        <taxon>eudicotyledons</taxon>
        <taxon>Gunneridae</taxon>
        <taxon>Pentapetalae</taxon>
        <taxon>rosids</taxon>
        <taxon>malvids</taxon>
        <taxon>Brassicales</taxon>
        <taxon>Brassicaceae</taxon>
        <taxon>Brassiceae</taxon>
        <taxon>Brassica</taxon>
    </lineage>
</organism>
<dbReference type="PROSITE" id="PS51806">
    <property type="entry name" value="DOG1"/>
    <property type="match status" value="3"/>
</dbReference>
<comment type="caution">
    <text evidence="6">The sequence shown here is derived from an EMBL/GenBank/DDBJ whole genome shotgun (WGS) entry which is preliminary data.</text>
</comment>
<dbReference type="InterPro" id="IPR025422">
    <property type="entry name" value="TGA_domain"/>
</dbReference>
<dbReference type="SMART" id="SM00360">
    <property type="entry name" value="RRM"/>
    <property type="match status" value="3"/>
</dbReference>
<feature type="domain" description="RRM" evidence="4">
    <location>
        <begin position="264"/>
        <end position="340"/>
    </location>
</feature>